<evidence type="ECO:0000313" key="3">
    <source>
        <dbReference type="Proteomes" id="UP001046870"/>
    </source>
</evidence>
<sequence>MYCFRKNNKYDWCQCGAKVFWNLSVNFHCSHRQLGRTGSEAGNSQPRDLGPASQSDCPGADPHQNRE</sequence>
<feature type="region of interest" description="Disordered" evidence="1">
    <location>
        <begin position="34"/>
        <end position="67"/>
    </location>
</feature>
<proteinExistence type="predicted"/>
<dbReference type="AlphaFoldDB" id="A0A9D3QEJ5"/>
<gene>
    <name evidence="2" type="ORF">MATL_G00042160</name>
</gene>
<feature type="compositionally biased region" description="Polar residues" evidence="1">
    <location>
        <begin position="40"/>
        <end position="56"/>
    </location>
</feature>
<keyword evidence="3" id="KW-1185">Reference proteome</keyword>
<name>A0A9D3QEJ5_MEGAT</name>
<comment type="caution">
    <text evidence="2">The sequence shown here is derived from an EMBL/GenBank/DDBJ whole genome shotgun (WGS) entry which is preliminary data.</text>
</comment>
<evidence type="ECO:0000313" key="2">
    <source>
        <dbReference type="EMBL" id="KAG7483800.1"/>
    </source>
</evidence>
<reference evidence="2" key="1">
    <citation type="submission" date="2021-01" db="EMBL/GenBank/DDBJ databases">
        <authorList>
            <person name="Zahm M."/>
            <person name="Roques C."/>
            <person name="Cabau C."/>
            <person name="Klopp C."/>
            <person name="Donnadieu C."/>
            <person name="Jouanno E."/>
            <person name="Lampietro C."/>
            <person name="Louis A."/>
            <person name="Herpin A."/>
            <person name="Echchiki A."/>
            <person name="Berthelot C."/>
            <person name="Parey E."/>
            <person name="Roest-Crollius H."/>
            <person name="Braasch I."/>
            <person name="Postlethwait J."/>
            <person name="Bobe J."/>
            <person name="Montfort J."/>
            <person name="Bouchez O."/>
            <person name="Begum T."/>
            <person name="Mejri S."/>
            <person name="Adams A."/>
            <person name="Chen W.-J."/>
            <person name="Guiguen Y."/>
        </authorList>
    </citation>
    <scope>NUCLEOTIDE SEQUENCE</scope>
    <source>
        <strain evidence="2">YG-15Mar2019-1</strain>
        <tissue evidence="2">Brain</tissue>
    </source>
</reference>
<dbReference type="Proteomes" id="UP001046870">
    <property type="component" value="Chromosome 3"/>
</dbReference>
<evidence type="ECO:0000256" key="1">
    <source>
        <dbReference type="SAM" id="MobiDB-lite"/>
    </source>
</evidence>
<protein>
    <submittedName>
        <fullName evidence="2">Uncharacterized protein</fullName>
    </submittedName>
</protein>
<organism evidence="2 3">
    <name type="scientific">Megalops atlanticus</name>
    <name type="common">Tarpon</name>
    <name type="synonym">Clupea gigantea</name>
    <dbReference type="NCBI Taxonomy" id="7932"/>
    <lineage>
        <taxon>Eukaryota</taxon>
        <taxon>Metazoa</taxon>
        <taxon>Chordata</taxon>
        <taxon>Craniata</taxon>
        <taxon>Vertebrata</taxon>
        <taxon>Euteleostomi</taxon>
        <taxon>Actinopterygii</taxon>
        <taxon>Neopterygii</taxon>
        <taxon>Teleostei</taxon>
        <taxon>Elopiformes</taxon>
        <taxon>Megalopidae</taxon>
        <taxon>Megalops</taxon>
    </lineage>
</organism>
<accession>A0A9D3QEJ5</accession>
<dbReference type="EMBL" id="JAFDVH010000003">
    <property type="protein sequence ID" value="KAG7483800.1"/>
    <property type="molecule type" value="Genomic_DNA"/>
</dbReference>